<gene>
    <name evidence="2" type="ORF">A2397_00555</name>
</gene>
<protein>
    <recommendedName>
        <fullName evidence="1">N-acetyltransferase domain-containing protein</fullName>
    </recommendedName>
</protein>
<comment type="caution">
    <text evidence="2">The sequence shown here is derived from an EMBL/GenBank/DDBJ whole genome shotgun (WGS) entry which is preliminary data.</text>
</comment>
<evidence type="ECO:0000259" key="1">
    <source>
        <dbReference type="PROSITE" id="PS51186"/>
    </source>
</evidence>
<dbReference type="STRING" id="1797263.A2397_00555"/>
<reference evidence="2 3" key="1">
    <citation type="journal article" date="2016" name="Nat. Commun.">
        <title>Thousands of microbial genomes shed light on interconnected biogeochemical processes in an aquifer system.</title>
        <authorList>
            <person name="Anantharaman K."/>
            <person name="Brown C.T."/>
            <person name="Hug L.A."/>
            <person name="Sharon I."/>
            <person name="Castelle C.J."/>
            <person name="Probst A.J."/>
            <person name="Thomas B.C."/>
            <person name="Singh A."/>
            <person name="Wilkins M.J."/>
            <person name="Karaoz U."/>
            <person name="Brodie E.L."/>
            <person name="Williams K.H."/>
            <person name="Hubbard S.S."/>
            <person name="Banfield J.F."/>
        </authorList>
    </citation>
    <scope>NUCLEOTIDE SEQUENCE [LARGE SCALE GENOMIC DNA]</scope>
</reference>
<dbReference type="EMBL" id="MEXR01000004">
    <property type="protein sequence ID" value="OGD10532.1"/>
    <property type="molecule type" value="Genomic_DNA"/>
</dbReference>
<dbReference type="Gene3D" id="3.40.630.30">
    <property type="match status" value="1"/>
</dbReference>
<accession>A0A1F4ZVY1</accession>
<name>A0A1F4ZVY1_9BACT</name>
<dbReference type="SUPFAM" id="SSF55729">
    <property type="entry name" value="Acyl-CoA N-acyltransferases (Nat)"/>
    <property type="match status" value="1"/>
</dbReference>
<dbReference type="CDD" id="cd04301">
    <property type="entry name" value="NAT_SF"/>
    <property type="match status" value="1"/>
</dbReference>
<evidence type="ECO:0000313" key="2">
    <source>
        <dbReference type="EMBL" id="OGD10532.1"/>
    </source>
</evidence>
<dbReference type="InterPro" id="IPR000182">
    <property type="entry name" value="GNAT_dom"/>
</dbReference>
<feature type="domain" description="N-acetyltransferase" evidence="1">
    <location>
        <begin position="7"/>
        <end position="147"/>
    </location>
</feature>
<organism evidence="2 3">
    <name type="scientific">Candidatus Amesbacteria bacterium RIFOXYB1_FULL_44_23</name>
    <dbReference type="NCBI Taxonomy" id="1797263"/>
    <lineage>
        <taxon>Bacteria</taxon>
        <taxon>Candidatus Amesiibacteriota</taxon>
    </lineage>
</organism>
<dbReference type="AlphaFoldDB" id="A0A1F4ZVY1"/>
<evidence type="ECO:0000313" key="3">
    <source>
        <dbReference type="Proteomes" id="UP000176424"/>
    </source>
</evidence>
<sequence>MYPEQKIIIRKAETKDADLLSQLARAGFPGYPFLGVYQPEIIRQQIQNGEQRYVLETEMGLVATAVLGGSQQMREICRVVVSPQYRGNGVGKAITKSLYDEATINGWSPWADVRAVQPAMQRSALSAGMYPVSVESGKHVVYDHRDQNDHPTSPARESMIHFTSLIADPSQLRRQLNLWPLSLKQVLLTNIKSALNLSQPDRGLAHLLLPDAQSVKSKIHSELQKMSLATDITRDSDIEVIDLSGNKVLIIKPDASAFILENNHPGSVDLNTLAELGIQVVTAYCDAGQIDTINSLARLKMEPAMLRPWQNEIGSATVWQVGCRRFLNQGHQLIEPVNIDPQIRSQLEQFFTYLT</sequence>
<proteinExistence type="predicted"/>
<dbReference type="InterPro" id="IPR016181">
    <property type="entry name" value="Acyl_CoA_acyltransferase"/>
</dbReference>
<dbReference type="Pfam" id="PF13673">
    <property type="entry name" value="Acetyltransf_10"/>
    <property type="match status" value="1"/>
</dbReference>
<dbReference type="GO" id="GO:0016747">
    <property type="term" value="F:acyltransferase activity, transferring groups other than amino-acyl groups"/>
    <property type="evidence" value="ECO:0007669"/>
    <property type="project" value="InterPro"/>
</dbReference>
<dbReference type="Proteomes" id="UP000176424">
    <property type="component" value="Unassembled WGS sequence"/>
</dbReference>
<dbReference type="PROSITE" id="PS51186">
    <property type="entry name" value="GNAT"/>
    <property type="match status" value="1"/>
</dbReference>